<dbReference type="EMBL" id="BMXR01000006">
    <property type="protein sequence ID" value="GGX57872.1"/>
    <property type="molecule type" value="Genomic_DNA"/>
</dbReference>
<dbReference type="Pfam" id="PF06629">
    <property type="entry name" value="MipA"/>
    <property type="match status" value="1"/>
</dbReference>
<proteinExistence type="inferred from homology"/>
<keyword evidence="7" id="KW-1185">Reference proteome</keyword>
<dbReference type="PANTHER" id="PTHR38776:SF1">
    <property type="entry name" value="MLTA-INTERACTING PROTEIN-RELATED"/>
    <property type="match status" value="1"/>
</dbReference>
<comment type="subcellular location">
    <subcellularLocation>
        <location evidence="1">Cell outer membrane</location>
    </subcellularLocation>
</comment>
<comment type="similarity">
    <text evidence="2">Belongs to the MipA/OmpV family.</text>
</comment>
<evidence type="ECO:0000313" key="6">
    <source>
        <dbReference type="EMBL" id="GGX57872.1"/>
    </source>
</evidence>
<keyword evidence="5" id="KW-0998">Cell outer membrane</keyword>
<evidence type="ECO:0000256" key="3">
    <source>
        <dbReference type="ARBA" id="ARBA00022729"/>
    </source>
</evidence>
<protein>
    <recommendedName>
        <fullName evidence="8">MipA/OmpV family protein</fullName>
    </recommendedName>
</protein>
<reference evidence="6" key="1">
    <citation type="journal article" date="2014" name="Int. J. Syst. Evol. Microbiol.">
        <title>Complete genome sequence of Corynebacterium casei LMG S-19264T (=DSM 44701T), isolated from a smear-ripened cheese.</title>
        <authorList>
            <consortium name="US DOE Joint Genome Institute (JGI-PGF)"/>
            <person name="Walter F."/>
            <person name="Albersmeier A."/>
            <person name="Kalinowski J."/>
            <person name="Ruckert C."/>
        </authorList>
    </citation>
    <scope>NUCLEOTIDE SEQUENCE</scope>
    <source>
        <strain evidence="6">KCTC 22169</strain>
    </source>
</reference>
<name>A0A918KBU8_9GAMM</name>
<reference evidence="6" key="2">
    <citation type="submission" date="2020-09" db="EMBL/GenBank/DDBJ databases">
        <authorList>
            <person name="Sun Q."/>
            <person name="Kim S."/>
        </authorList>
    </citation>
    <scope>NUCLEOTIDE SEQUENCE</scope>
    <source>
        <strain evidence="6">KCTC 22169</strain>
    </source>
</reference>
<dbReference type="Proteomes" id="UP000626148">
    <property type="component" value="Unassembled WGS sequence"/>
</dbReference>
<dbReference type="InterPro" id="IPR010583">
    <property type="entry name" value="MipA"/>
</dbReference>
<gene>
    <name evidence="6" type="ORF">GCM10007392_26930</name>
</gene>
<evidence type="ECO:0000256" key="5">
    <source>
        <dbReference type="ARBA" id="ARBA00023237"/>
    </source>
</evidence>
<sequence length="221" mass="23704">MLPAPSFQLDINGYRLQTRGPGFAADLVPSNRLSLGPVVRYSGGRSEDDLGEKGKGLPTVPASVETGLSVGSGIPWRVVGVPLPGVALAQLDVFTTLPGGHESPYATASGGWVTSVTDRWSLIGTLGASYYSAEYSDRFFSLDDATAQATGLEAYDADAGWQDLSLTLVSNLRWTPRWSLFTLVSVSRYQGDAARSPIIRQLDARNRYLGVLGVSYQWLGD</sequence>
<dbReference type="AlphaFoldDB" id="A0A918KBU8"/>
<accession>A0A918KBU8</accession>
<evidence type="ECO:0000256" key="4">
    <source>
        <dbReference type="ARBA" id="ARBA00023136"/>
    </source>
</evidence>
<keyword evidence="4" id="KW-0472">Membrane</keyword>
<evidence type="ECO:0000313" key="7">
    <source>
        <dbReference type="Proteomes" id="UP000626148"/>
    </source>
</evidence>
<comment type="caution">
    <text evidence="6">The sequence shown here is derived from an EMBL/GenBank/DDBJ whole genome shotgun (WGS) entry which is preliminary data.</text>
</comment>
<evidence type="ECO:0000256" key="2">
    <source>
        <dbReference type="ARBA" id="ARBA00005722"/>
    </source>
</evidence>
<evidence type="ECO:0008006" key="8">
    <source>
        <dbReference type="Google" id="ProtNLM"/>
    </source>
</evidence>
<keyword evidence="3" id="KW-0732">Signal</keyword>
<dbReference type="PANTHER" id="PTHR38776">
    <property type="entry name" value="MLTA-INTERACTING PROTEIN-RELATED"/>
    <property type="match status" value="1"/>
</dbReference>
<evidence type="ECO:0000256" key="1">
    <source>
        <dbReference type="ARBA" id="ARBA00004442"/>
    </source>
</evidence>
<organism evidence="6 7">
    <name type="scientific">Saccharospirillum salsuginis</name>
    <dbReference type="NCBI Taxonomy" id="418750"/>
    <lineage>
        <taxon>Bacteria</taxon>
        <taxon>Pseudomonadati</taxon>
        <taxon>Pseudomonadota</taxon>
        <taxon>Gammaproteobacteria</taxon>
        <taxon>Oceanospirillales</taxon>
        <taxon>Saccharospirillaceae</taxon>
        <taxon>Saccharospirillum</taxon>
    </lineage>
</organism>
<dbReference type="GO" id="GO:0009279">
    <property type="term" value="C:cell outer membrane"/>
    <property type="evidence" value="ECO:0007669"/>
    <property type="project" value="UniProtKB-SubCell"/>
</dbReference>